<feature type="transmembrane region" description="Helical" evidence="1">
    <location>
        <begin position="7"/>
        <end position="25"/>
    </location>
</feature>
<proteinExistence type="predicted"/>
<feature type="transmembrane region" description="Helical" evidence="1">
    <location>
        <begin position="150"/>
        <end position="171"/>
    </location>
</feature>
<dbReference type="RefSeq" id="WP_386676656.1">
    <property type="nucleotide sequence ID" value="NZ_JBHLTG010000015.1"/>
</dbReference>
<organism evidence="2 3">
    <name type="scientific">Lysobacter korlensis</name>
    <dbReference type="NCBI Taxonomy" id="553636"/>
    <lineage>
        <taxon>Bacteria</taxon>
        <taxon>Pseudomonadati</taxon>
        <taxon>Pseudomonadota</taxon>
        <taxon>Gammaproteobacteria</taxon>
        <taxon>Lysobacterales</taxon>
        <taxon>Lysobacteraceae</taxon>
        <taxon>Lysobacter</taxon>
    </lineage>
</organism>
<reference evidence="2 3" key="1">
    <citation type="submission" date="2024-09" db="EMBL/GenBank/DDBJ databases">
        <authorList>
            <person name="Sun Q."/>
            <person name="Mori K."/>
        </authorList>
    </citation>
    <scope>NUCLEOTIDE SEQUENCE [LARGE SCALE GENOMIC DNA]</scope>
    <source>
        <strain evidence="2 3">KCTC 23076</strain>
    </source>
</reference>
<gene>
    <name evidence="2" type="ORF">ACFFGH_32330</name>
</gene>
<evidence type="ECO:0000256" key="1">
    <source>
        <dbReference type="SAM" id="Phobius"/>
    </source>
</evidence>
<evidence type="ECO:0000313" key="2">
    <source>
        <dbReference type="EMBL" id="MFC0682543.1"/>
    </source>
</evidence>
<evidence type="ECO:0000313" key="3">
    <source>
        <dbReference type="Proteomes" id="UP001589896"/>
    </source>
</evidence>
<dbReference type="InterPro" id="IPR009339">
    <property type="entry name" value="DUF998"/>
</dbReference>
<feature type="transmembrane region" description="Helical" evidence="1">
    <location>
        <begin position="86"/>
        <end position="104"/>
    </location>
</feature>
<feature type="transmembrane region" description="Helical" evidence="1">
    <location>
        <begin position="119"/>
        <end position="138"/>
    </location>
</feature>
<keyword evidence="3" id="KW-1185">Reference proteome</keyword>
<accession>A0ABV6S339</accession>
<feature type="transmembrane region" description="Helical" evidence="1">
    <location>
        <begin position="177"/>
        <end position="195"/>
    </location>
</feature>
<name>A0ABV6S339_9GAMM</name>
<dbReference type="Pfam" id="PF06197">
    <property type="entry name" value="DUF998"/>
    <property type="match status" value="1"/>
</dbReference>
<sequence>MENRIKLARVLAVGSVGYAIAFYMAGGALKPGYSHTANFISELNATGTPWAQELGLFGFVPLGLLLAAFLWVAYPVGRAAGASRSGFLLLWSQPLAYIGVAAAPCDPGCPADGSSLQQVHNLLGLVTYFAAAAGFFLLSFHPRLAIGGRWFLRTAAIAWLGLFIVMLAPEFSPVRGLLQRVAEAILWSCVLLVAWRMLGRPDHASAAPNNSSKPTPLRGAA</sequence>
<comment type="caution">
    <text evidence="2">The sequence shown here is derived from an EMBL/GenBank/DDBJ whole genome shotgun (WGS) entry which is preliminary data.</text>
</comment>
<feature type="transmembrane region" description="Helical" evidence="1">
    <location>
        <begin position="54"/>
        <end position="74"/>
    </location>
</feature>
<keyword evidence="1" id="KW-0812">Transmembrane</keyword>
<protein>
    <submittedName>
        <fullName evidence="2">DUF998 domain-containing protein</fullName>
    </submittedName>
</protein>
<dbReference type="Proteomes" id="UP001589896">
    <property type="component" value="Unassembled WGS sequence"/>
</dbReference>
<keyword evidence="1" id="KW-0472">Membrane</keyword>
<dbReference type="EMBL" id="JBHLTG010000015">
    <property type="protein sequence ID" value="MFC0682543.1"/>
    <property type="molecule type" value="Genomic_DNA"/>
</dbReference>
<keyword evidence="1" id="KW-1133">Transmembrane helix</keyword>